<protein>
    <recommendedName>
        <fullName evidence="4">Nuclear transport factor 2 family protein</fullName>
    </recommendedName>
</protein>
<keyword evidence="1" id="KW-0732">Signal</keyword>
<organism evidence="2 3">
    <name type="scientific">Stenotrophomonas indicatrix</name>
    <dbReference type="NCBI Taxonomy" id="2045451"/>
    <lineage>
        <taxon>Bacteria</taxon>
        <taxon>Pseudomonadati</taxon>
        <taxon>Pseudomonadota</taxon>
        <taxon>Gammaproteobacteria</taxon>
        <taxon>Lysobacterales</taxon>
        <taxon>Lysobacteraceae</taxon>
        <taxon>Stenotrophomonas</taxon>
    </lineage>
</organism>
<dbReference type="Proteomes" id="UP000191133">
    <property type="component" value="Unassembled WGS sequence"/>
</dbReference>
<dbReference type="SUPFAM" id="SSF54427">
    <property type="entry name" value="NTF2-like"/>
    <property type="match status" value="1"/>
</dbReference>
<name>A0A1W1GUT4_9GAMM</name>
<dbReference type="Gene3D" id="3.10.450.50">
    <property type="match status" value="1"/>
</dbReference>
<evidence type="ECO:0000256" key="1">
    <source>
        <dbReference type="SAM" id="SignalP"/>
    </source>
</evidence>
<sequence length="189" mass="21489">MRMPALPCNPTLQMHTPGTVLTTLALCLLPSLPVYAEQRTPADVEAIEQVIESFRTSLINKDKPTYMSLFFSDKPEDIGWQFVSEDRRLADIRRVKPDAIKALNIPSNNFISLIDEAVATAEPREEKFFNTKIDTDGDVASVSFDYSFHANGVKANWGREMWQLVRTERGWKIFSVIYSIRDKRSSAES</sequence>
<feature type="signal peptide" evidence="1">
    <location>
        <begin position="1"/>
        <end position="36"/>
    </location>
</feature>
<gene>
    <name evidence="2" type="ORF">SAMN04488690_0798</name>
</gene>
<feature type="chain" id="PRO_5010730747" description="Nuclear transport factor 2 family protein" evidence="1">
    <location>
        <begin position="37"/>
        <end position="189"/>
    </location>
</feature>
<evidence type="ECO:0008006" key="4">
    <source>
        <dbReference type="Google" id="ProtNLM"/>
    </source>
</evidence>
<proteinExistence type="predicted"/>
<dbReference type="AlphaFoldDB" id="A0A1W1GUT4"/>
<dbReference type="InterPro" id="IPR032710">
    <property type="entry name" value="NTF2-like_dom_sf"/>
</dbReference>
<evidence type="ECO:0000313" key="2">
    <source>
        <dbReference type="EMBL" id="SLM23112.1"/>
    </source>
</evidence>
<reference evidence="3" key="1">
    <citation type="submission" date="2016-10" db="EMBL/GenBank/DDBJ databases">
        <authorList>
            <person name="Varghese N."/>
        </authorList>
    </citation>
    <scope>NUCLEOTIDE SEQUENCE [LARGE SCALE GENOMIC DNA]</scope>
    <source>
        <strain evidence="3">92MFCol6.1</strain>
    </source>
</reference>
<evidence type="ECO:0000313" key="3">
    <source>
        <dbReference type="Proteomes" id="UP000191133"/>
    </source>
</evidence>
<accession>A0A1W1GUT4</accession>
<dbReference type="EMBL" id="FWEU01000001">
    <property type="protein sequence ID" value="SLM23112.1"/>
    <property type="molecule type" value="Genomic_DNA"/>
</dbReference>